<reference evidence="2 3" key="1">
    <citation type="submission" date="2024-02" db="EMBL/GenBank/DDBJ databases">
        <title>High-quality chromosome-scale genome assembly of Pensacola bahiagrass (Paspalum notatum Flugge var. saurae).</title>
        <authorList>
            <person name="Vega J.M."/>
            <person name="Podio M."/>
            <person name="Orjuela J."/>
            <person name="Siena L.A."/>
            <person name="Pessino S.C."/>
            <person name="Combes M.C."/>
            <person name="Mariac C."/>
            <person name="Albertini E."/>
            <person name="Pupilli F."/>
            <person name="Ortiz J.P.A."/>
            <person name="Leblanc O."/>
        </authorList>
    </citation>
    <scope>NUCLEOTIDE SEQUENCE [LARGE SCALE GENOMIC DNA]</scope>
    <source>
        <strain evidence="2">R1</strain>
        <tissue evidence="2">Leaf</tissue>
    </source>
</reference>
<feature type="region of interest" description="Disordered" evidence="1">
    <location>
        <begin position="1"/>
        <end position="43"/>
    </location>
</feature>
<evidence type="ECO:0008006" key="4">
    <source>
        <dbReference type="Google" id="ProtNLM"/>
    </source>
</evidence>
<dbReference type="Proteomes" id="UP001341281">
    <property type="component" value="Chromosome 08"/>
</dbReference>
<dbReference type="EMBL" id="CP144752">
    <property type="protein sequence ID" value="WVZ88428.1"/>
    <property type="molecule type" value="Genomic_DNA"/>
</dbReference>
<sequence>MASAGGEASPSRTDGGRQPSSRRCGREECVDRSASTQPRLVPLRPRHCGKTKIRRCSKLLEARRPHLLRLRESPTDMDNIWNNNTGAFGLNNIWNNTGAFDLNDDSDMDNIWNNTGAFDLNDDSACQKAKLELLKEQILLQREQAVLRQKQLALHEAKFKRKVFQNEQRIMDIDLSTLSGGTQKYYAMLQDRILARLAREKDKGPSA</sequence>
<name>A0AAQ3UA71_PASNO</name>
<keyword evidence="3" id="KW-1185">Reference proteome</keyword>
<protein>
    <recommendedName>
        <fullName evidence="4">No apical meristem-associated C-terminal domain-containing protein</fullName>
    </recommendedName>
</protein>
<dbReference type="AlphaFoldDB" id="A0AAQ3UA71"/>
<accession>A0AAQ3UA71</accession>
<evidence type="ECO:0000256" key="1">
    <source>
        <dbReference type="SAM" id="MobiDB-lite"/>
    </source>
</evidence>
<evidence type="ECO:0000313" key="2">
    <source>
        <dbReference type="EMBL" id="WVZ88428.1"/>
    </source>
</evidence>
<evidence type="ECO:0000313" key="3">
    <source>
        <dbReference type="Proteomes" id="UP001341281"/>
    </source>
</evidence>
<gene>
    <name evidence="2" type="ORF">U9M48_034950</name>
</gene>
<proteinExistence type="predicted"/>
<organism evidence="2 3">
    <name type="scientific">Paspalum notatum var. saurae</name>
    <dbReference type="NCBI Taxonomy" id="547442"/>
    <lineage>
        <taxon>Eukaryota</taxon>
        <taxon>Viridiplantae</taxon>
        <taxon>Streptophyta</taxon>
        <taxon>Embryophyta</taxon>
        <taxon>Tracheophyta</taxon>
        <taxon>Spermatophyta</taxon>
        <taxon>Magnoliopsida</taxon>
        <taxon>Liliopsida</taxon>
        <taxon>Poales</taxon>
        <taxon>Poaceae</taxon>
        <taxon>PACMAD clade</taxon>
        <taxon>Panicoideae</taxon>
        <taxon>Andropogonodae</taxon>
        <taxon>Paspaleae</taxon>
        <taxon>Paspalinae</taxon>
        <taxon>Paspalum</taxon>
    </lineage>
</organism>